<dbReference type="HAMAP" id="MF_01511">
    <property type="entry name" value="GMP_reduct_type2"/>
    <property type="match status" value="1"/>
</dbReference>
<dbReference type="InterPro" id="IPR005994">
    <property type="entry name" value="GuaC_type_2"/>
</dbReference>
<evidence type="ECO:0000256" key="3">
    <source>
        <dbReference type="HAMAP-Rule" id="MF_01511"/>
    </source>
</evidence>
<dbReference type="GO" id="GO:0006163">
    <property type="term" value="P:purine nucleotide metabolic process"/>
    <property type="evidence" value="ECO:0007669"/>
    <property type="project" value="UniProtKB-UniRule"/>
</dbReference>
<comment type="function">
    <text evidence="3">Catalyzes the irreversible NADPH-dependent deamination of GMP to IMP. It functions in the conversion of nucleobase, nucleoside and nucleotide derivatives of G to A nucleotides, and in maintaining the intracellular balance of A and G nucleotides.</text>
</comment>
<feature type="binding site" evidence="3">
    <location>
        <begin position="202"/>
        <end position="225"/>
    </location>
    <ligand>
        <name>NADP(+)</name>
        <dbReference type="ChEBI" id="CHEBI:58349"/>
    </ligand>
</feature>
<evidence type="ECO:0000259" key="4">
    <source>
        <dbReference type="Pfam" id="PF00478"/>
    </source>
</evidence>
<dbReference type="FunFam" id="3.20.20.70:FF:000424">
    <property type="entry name" value="Inosine-5'-monophosphate dehydrogenase 2"/>
    <property type="match status" value="1"/>
</dbReference>
<dbReference type="GO" id="GO:0005829">
    <property type="term" value="C:cytosol"/>
    <property type="evidence" value="ECO:0007669"/>
    <property type="project" value="TreeGrafter"/>
</dbReference>
<dbReference type="Proteomes" id="UP000254537">
    <property type="component" value="Chromosome"/>
</dbReference>
<proteinExistence type="inferred from homology"/>
<dbReference type="SMART" id="SM01240">
    <property type="entry name" value="IMPDH"/>
    <property type="match status" value="1"/>
</dbReference>
<dbReference type="AlphaFoldDB" id="A0A345Y7U8"/>
<dbReference type="InterPro" id="IPR050139">
    <property type="entry name" value="GMP_reductase"/>
</dbReference>
<comment type="catalytic activity">
    <reaction evidence="3">
        <text>IMP + NH4(+) + NADP(+) = GMP + NADPH + 2 H(+)</text>
        <dbReference type="Rhea" id="RHEA:17185"/>
        <dbReference type="ChEBI" id="CHEBI:15378"/>
        <dbReference type="ChEBI" id="CHEBI:28938"/>
        <dbReference type="ChEBI" id="CHEBI:57783"/>
        <dbReference type="ChEBI" id="CHEBI:58053"/>
        <dbReference type="ChEBI" id="CHEBI:58115"/>
        <dbReference type="ChEBI" id="CHEBI:58349"/>
        <dbReference type="EC" id="1.7.1.7"/>
    </reaction>
</comment>
<dbReference type="PANTHER" id="PTHR43170:SF5">
    <property type="entry name" value="GMP REDUCTASE"/>
    <property type="match status" value="1"/>
</dbReference>
<dbReference type="OrthoDB" id="9805398at2"/>
<comment type="similarity">
    <text evidence="3">Belongs to the IMPDH/GMPR family. GuaC type 2 subfamily.</text>
</comment>
<evidence type="ECO:0000256" key="2">
    <source>
        <dbReference type="ARBA" id="ARBA00023002"/>
    </source>
</evidence>
<dbReference type="CDD" id="cd00381">
    <property type="entry name" value="IMPDH"/>
    <property type="match status" value="1"/>
</dbReference>
<dbReference type="InterPro" id="IPR001093">
    <property type="entry name" value="IMP_DH_GMPRt"/>
</dbReference>
<dbReference type="RefSeq" id="WP_115433930.1">
    <property type="nucleotide sequence ID" value="NZ_CP031337.1"/>
</dbReference>
<dbReference type="PIRSF" id="PIRSF036500">
    <property type="entry name" value="GMP_red_Firmic"/>
    <property type="match status" value="1"/>
</dbReference>
<dbReference type="GO" id="GO:0016616">
    <property type="term" value="F:oxidoreductase activity, acting on the CH-OH group of donors, NAD or NADP as acceptor"/>
    <property type="evidence" value="ECO:0007669"/>
    <property type="project" value="UniProtKB-ARBA"/>
</dbReference>
<name>A0A345Y7U8_9NEIS</name>
<gene>
    <name evidence="3" type="primary">guaC</name>
    <name evidence="5" type="ORF">DWG20_11415</name>
</gene>
<evidence type="ECO:0000256" key="1">
    <source>
        <dbReference type="ARBA" id="ARBA00022857"/>
    </source>
</evidence>
<reference evidence="5 6" key="1">
    <citation type="submission" date="2018-07" db="EMBL/GenBank/DDBJ databases">
        <title>Crenobacter cavernae sp. nov., isolated from a karst cave.</title>
        <authorList>
            <person name="Zhu H."/>
        </authorList>
    </citation>
    <scope>NUCLEOTIDE SEQUENCE [LARGE SCALE GENOMIC DNA]</scope>
    <source>
        <strain evidence="5 6">K1W11S-77</strain>
    </source>
</reference>
<dbReference type="NCBIfam" id="NF003966">
    <property type="entry name" value="PRK05458.1"/>
    <property type="match status" value="1"/>
</dbReference>
<dbReference type="Gene3D" id="3.20.20.70">
    <property type="entry name" value="Aldolase class I"/>
    <property type="match status" value="1"/>
</dbReference>
<dbReference type="EMBL" id="CP031337">
    <property type="protein sequence ID" value="AXK40000.1"/>
    <property type="molecule type" value="Genomic_DNA"/>
</dbReference>
<evidence type="ECO:0000313" key="6">
    <source>
        <dbReference type="Proteomes" id="UP000254537"/>
    </source>
</evidence>
<dbReference type="GO" id="GO:1902560">
    <property type="term" value="C:GMP reductase complex"/>
    <property type="evidence" value="ECO:0007669"/>
    <property type="project" value="InterPro"/>
</dbReference>
<accession>A0A345Y7U8</accession>
<evidence type="ECO:0000313" key="5">
    <source>
        <dbReference type="EMBL" id="AXK40000.1"/>
    </source>
</evidence>
<dbReference type="KEGG" id="ccah:DWG20_11415"/>
<dbReference type="SUPFAM" id="SSF51412">
    <property type="entry name" value="Inosine monophosphate dehydrogenase (IMPDH)"/>
    <property type="match status" value="1"/>
</dbReference>
<keyword evidence="2 3" id="KW-0560">Oxidoreductase</keyword>
<keyword evidence="1 3" id="KW-0521">NADP</keyword>
<organism evidence="5 6">
    <name type="scientific">Crenobacter cavernae</name>
    <dbReference type="NCBI Taxonomy" id="2290923"/>
    <lineage>
        <taxon>Bacteria</taxon>
        <taxon>Pseudomonadati</taxon>
        <taxon>Pseudomonadota</taxon>
        <taxon>Betaproteobacteria</taxon>
        <taxon>Neisseriales</taxon>
        <taxon>Neisseriaceae</taxon>
        <taxon>Crenobacter</taxon>
    </lineage>
</organism>
<feature type="domain" description="IMP dehydrogenase/GMP reductase" evidence="4">
    <location>
        <begin position="7"/>
        <end position="309"/>
    </location>
</feature>
<dbReference type="Pfam" id="PF00478">
    <property type="entry name" value="IMPDH"/>
    <property type="match status" value="1"/>
</dbReference>
<dbReference type="EC" id="1.7.1.7" evidence="3"/>
<dbReference type="InterPro" id="IPR013785">
    <property type="entry name" value="Aldolase_TIM"/>
</dbReference>
<dbReference type="PANTHER" id="PTHR43170">
    <property type="entry name" value="GMP REDUCTASE"/>
    <property type="match status" value="1"/>
</dbReference>
<dbReference type="GO" id="GO:0003920">
    <property type="term" value="F:GMP reductase activity"/>
    <property type="evidence" value="ECO:0007669"/>
    <property type="project" value="UniProtKB-UniRule"/>
</dbReference>
<feature type="active site" description="Thioimidate intermediate" evidence="3">
    <location>
        <position position="175"/>
    </location>
</feature>
<sequence>MIKTEINYGDIYLVPKRTVVDSRKECDTSVQFGPRRFDMPVYPANMKSVVDEETCEYFARRGWFYTMHRFNVDATRFTADMQEKGLFSSISVGVNEDTDEQLRELKAAGLTPEYITLDIANGWCVKAERMIKKVKDLFPESFLIGGNIATGDAARDLESWGVDAVKAGIAGGRVCITKNKTGFHRPMVSTVLDCAQAVSIPVIADGGISEHGDLAKAIACGATMIMAGSLFAGYDESAGQIIEVDGKHLKEYFGSASEHNKGAYKNVEGKRIYVEYKGSIERLFIELKEDLQSSISYSGGNTLAALRDAEMIYVNRY</sequence>
<protein>
    <recommendedName>
        <fullName evidence="3">GMP reductase</fullName>
        <ecNumber evidence="3">1.7.1.7</ecNumber>
    </recommendedName>
    <alternativeName>
        <fullName evidence="3">Guanosine 5'-monophosphate oxidoreductase</fullName>
        <shortName evidence="3">Guanosine monophosphate reductase</shortName>
    </alternativeName>
</protein>